<keyword evidence="1" id="KW-0812">Transmembrane</keyword>
<organism evidence="2 3">
    <name type="scientific">Aquimarina mytili</name>
    <dbReference type="NCBI Taxonomy" id="874423"/>
    <lineage>
        <taxon>Bacteria</taxon>
        <taxon>Pseudomonadati</taxon>
        <taxon>Bacteroidota</taxon>
        <taxon>Flavobacteriia</taxon>
        <taxon>Flavobacteriales</taxon>
        <taxon>Flavobacteriaceae</taxon>
        <taxon>Aquimarina</taxon>
    </lineage>
</organism>
<protein>
    <submittedName>
        <fullName evidence="2">Uncharacterized protein</fullName>
    </submittedName>
</protein>
<gene>
    <name evidence="2" type="ORF">JJQ60_10705</name>
</gene>
<feature type="transmembrane region" description="Helical" evidence="1">
    <location>
        <begin position="60"/>
        <end position="79"/>
    </location>
</feature>
<evidence type="ECO:0000313" key="3">
    <source>
        <dbReference type="Proteomes" id="UP000651057"/>
    </source>
</evidence>
<dbReference type="Proteomes" id="UP000651057">
    <property type="component" value="Unassembled WGS sequence"/>
</dbReference>
<comment type="caution">
    <text evidence="2">The sequence shown here is derived from an EMBL/GenBank/DDBJ whole genome shotgun (WGS) entry which is preliminary data.</text>
</comment>
<sequence>MNIKTSIARTIPKDIAETKRISKFRLYLMRGLYLLTFLTLGYSSWSEIISPSELWGPYDGVAYSFWAAYATIMGLGIRFPLQMLPLLLLQLFYKSVWLLGIYVPLWFTGQLDSTFEGFLEPFAIAIPIDLIVIPWGYVFRNYIKDLFKVN</sequence>
<feature type="transmembrane region" description="Helical" evidence="1">
    <location>
        <begin position="27"/>
        <end position="45"/>
    </location>
</feature>
<keyword evidence="3" id="KW-1185">Reference proteome</keyword>
<feature type="transmembrane region" description="Helical" evidence="1">
    <location>
        <begin position="121"/>
        <end position="139"/>
    </location>
</feature>
<keyword evidence="1" id="KW-1133">Transmembrane helix</keyword>
<name>A0A937A447_9FLAO</name>
<proteinExistence type="predicted"/>
<keyword evidence="1" id="KW-0472">Membrane</keyword>
<evidence type="ECO:0000313" key="2">
    <source>
        <dbReference type="EMBL" id="MBL0683989.1"/>
    </source>
</evidence>
<accession>A0A937A447</accession>
<dbReference type="AlphaFoldDB" id="A0A937A447"/>
<dbReference type="EMBL" id="JAERQJ010000003">
    <property type="protein sequence ID" value="MBL0683989.1"/>
    <property type="molecule type" value="Genomic_DNA"/>
</dbReference>
<reference evidence="2" key="1">
    <citation type="submission" date="2021-01" db="EMBL/GenBank/DDBJ databases">
        <authorList>
            <person name="Zhong Y.L."/>
        </authorList>
    </citation>
    <scope>NUCLEOTIDE SEQUENCE</scope>
    <source>
        <strain evidence="2">KCTC 23302</strain>
    </source>
</reference>
<evidence type="ECO:0000256" key="1">
    <source>
        <dbReference type="SAM" id="Phobius"/>
    </source>
</evidence>
<dbReference type="RefSeq" id="WP_201919496.1">
    <property type="nucleotide sequence ID" value="NZ_BAABAX010000005.1"/>
</dbReference>
<feature type="transmembrane region" description="Helical" evidence="1">
    <location>
        <begin position="91"/>
        <end position="109"/>
    </location>
</feature>